<keyword evidence="7" id="KW-1185">Reference proteome</keyword>
<protein>
    <submittedName>
        <fullName evidence="6">Universal stress protein E</fullName>
    </submittedName>
</protein>
<comment type="function">
    <text evidence="4">Required for resistance to DNA-damaging agents.</text>
</comment>
<dbReference type="InterPro" id="IPR006015">
    <property type="entry name" value="Universal_stress_UspA"/>
</dbReference>
<evidence type="ECO:0000256" key="3">
    <source>
        <dbReference type="ARBA" id="ARBA00022490"/>
    </source>
</evidence>
<evidence type="ECO:0000256" key="1">
    <source>
        <dbReference type="ARBA" id="ARBA00004496"/>
    </source>
</evidence>
<reference evidence="6 7" key="1">
    <citation type="submission" date="2019-02" db="EMBL/GenBank/DDBJ databases">
        <title>Planctomycetal bacteria perform biofilm scaping via a novel small molecule.</title>
        <authorList>
            <person name="Jeske O."/>
            <person name="Boedeker C."/>
            <person name="Wiegand S."/>
            <person name="Breitling P."/>
            <person name="Kallscheuer N."/>
            <person name="Jogler M."/>
            <person name="Rohde M."/>
            <person name="Petersen J."/>
            <person name="Medema M.H."/>
            <person name="Surup F."/>
            <person name="Jogler C."/>
        </authorList>
    </citation>
    <scope>NUCLEOTIDE SEQUENCE [LARGE SCALE GENOMIC DNA]</scope>
    <source>
        <strain evidence="6 7">Mal15</strain>
    </source>
</reference>
<comment type="similarity">
    <text evidence="2">Belongs to the universal stress protein A family.</text>
</comment>
<dbReference type="EMBL" id="CP036264">
    <property type="protein sequence ID" value="QEF97856.1"/>
    <property type="molecule type" value="Genomic_DNA"/>
</dbReference>
<dbReference type="Proteomes" id="UP000321353">
    <property type="component" value="Chromosome"/>
</dbReference>
<evidence type="ECO:0000313" key="6">
    <source>
        <dbReference type="EMBL" id="QEF97856.1"/>
    </source>
</evidence>
<feature type="domain" description="UspA" evidence="5">
    <location>
        <begin position="152"/>
        <end position="301"/>
    </location>
</feature>
<dbReference type="KEGG" id="smam:Mal15_19020"/>
<evidence type="ECO:0000313" key="7">
    <source>
        <dbReference type="Proteomes" id="UP000321353"/>
    </source>
</evidence>
<dbReference type="PANTHER" id="PTHR47892:SF1">
    <property type="entry name" value="UNIVERSAL STRESS PROTEIN E"/>
    <property type="match status" value="1"/>
</dbReference>
<dbReference type="InterPro" id="IPR006016">
    <property type="entry name" value="UspA"/>
</dbReference>
<dbReference type="PANTHER" id="PTHR47892">
    <property type="entry name" value="UNIVERSAL STRESS PROTEIN E"/>
    <property type="match status" value="1"/>
</dbReference>
<keyword evidence="3" id="KW-0963">Cytoplasm</keyword>
<sequence length="332" mass="36843">MKPFGNILAYIEPADQVSSLEHAVRLASKNEARLTLMNVVKPSMALLGLTNAFDQTDRLQRVIAEDQRRRLLDLAGQHCDRSLLLDVIVIVGDQAHETVQQAVIGDHDLLFATADGFGKRFVHELPGSVSSSLLRLSPCPVWLQNPHNHNGFNRIVAAIDATADDEVNRALNLRILGLASTIARQESASLHVVSVVNAWMERPLRIKMGDSVIDGMTQRYETLVNERMDELLSKSDARHLEVQRYVIRGNADERIRQTVQDVKADLLVMGTQSRTGLPDFMLGSTAESVLAEASCSVLAIKPEGFVSPVEREMRDTTILWDLDSEYNLLGSQ</sequence>
<organism evidence="6 7">
    <name type="scientific">Stieleria maiorica</name>
    <dbReference type="NCBI Taxonomy" id="2795974"/>
    <lineage>
        <taxon>Bacteria</taxon>
        <taxon>Pseudomonadati</taxon>
        <taxon>Planctomycetota</taxon>
        <taxon>Planctomycetia</taxon>
        <taxon>Pirellulales</taxon>
        <taxon>Pirellulaceae</taxon>
        <taxon>Stieleria</taxon>
    </lineage>
</organism>
<proteinExistence type="inferred from homology"/>
<feature type="domain" description="UspA" evidence="5">
    <location>
        <begin position="14"/>
        <end position="143"/>
    </location>
</feature>
<comment type="subcellular location">
    <subcellularLocation>
        <location evidence="1">Cytoplasm</location>
    </subcellularLocation>
</comment>
<evidence type="ECO:0000259" key="5">
    <source>
        <dbReference type="Pfam" id="PF00582"/>
    </source>
</evidence>
<evidence type="ECO:0000256" key="2">
    <source>
        <dbReference type="ARBA" id="ARBA00008791"/>
    </source>
</evidence>
<accession>A0A5B9MCB7</accession>
<gene>
    <name evidence="6" type="primary">uspE_5</name>
    <name evidence="6" type="ORF">Mal15_19020</name>
</gene>
<evidence type="ECO:0000256" key="4">
    <source>
        <dbReference type="ARBA" id="ARBA00037131"/>
    </source>
</evidence>
<dbReference type="Gene3D" id="3.40.50.12370">
    <property type="match status" value="1"/>
</dbReference>
<dbReference type="SUPFAM" id="SSF52402">
    <property type="entry name" value="Adenine nucleotide alpha hydrolases-like"/>
    <property type="match status" value="2"/>
</dbReference>
<dbReference type="Pfam" id="PF00582">
    <property type="entry name" value="Usp"/>
    <property type="match status" value="2"/>
</dbReference>
<dbReference type="RefSeq" id="WP_147867466.1">
    <property type="nucleotide sequence ID" value="NZ_CP036264.1"/>
</dbReference>
<dbReference type="PRINTS" id="PR01438">
    <property type="entry name" value="UNVRSLSTRESS"/>
</dbReference>
<dbReference type="AlphaFoldDB" id="A0A5B9MCB7"/>
<dbReference type="GO" id="GO:0005737">
    <property type="term" value="C:cytoplasm"/>
    <property type="evidence" value="ECO:0007669"/>
    <property type="project" value="UniProtKB-SubCell"/>
</dbReference>
<name>A0A5B9MCB7_9BACT</name>